<dbReference type="Pfam" id="PF00048">
    <property type="entry name" value="IL8"/>
    <property type="match status" value="1"/>
</dbReference>
<dbReference type="PRINTS" id="PR00436">
    <property type="entry name" value="INTERLEUKIN8"/>
</dbReference>
<evidence type="ECO:0000256" key="6">
    <source>
        <dbReference type="ARBA" id="ARBA00022553"/>
    </source>
</evidence>
<comment type="similarity">
    <text evidence="2 10">Belongs to the intercrine alpha (chemokine CxC) family.</text>
</comment>
<evidence type="ECO:0000256" key="11">
    <source>
        <dbReference type="RuleBase" id="RU364007"/>
    </source>
</evidence>
<keyword evidence="10" id="KW-0732">Signal</keyword>
<reference evidence="14" key="1">
    <citation type="submission" date="2025-08" db="UniProtKB">
        <authorList>
            <consortium name="RefSeq"/>
        </authorList>
    </citation>
    <scope>IDENTIFICATION</scope>
    <source>
        <tissue evidence="14">Muscle</tissue>
    </source>
</reference>
<dbReference type="KEGG" id="hai:109394820"/>
<dbReference type="PROSITE" id="PS00471">
    <property type="entry name" value="SMALL_CYTOKINES_CXC"/>
    <property type="match status" value="1"/>
</dbReference>
<dbReference type="RefSeq" id="XP_019520861.1">
    <property type="nucleotide sequence ID" value="XM_019665316.1"/>
</dbReference>
<dbReference type="CDD" id="cd00273">
    <property type="entry name" value="Chemokine_CXC"/>
    <property type="match status" value="1"/>
</dbReference>
<evidence type="ECO:0000259" key="12">
    <source>
        <dbReference type="SMART" id="SM00199"/>
    </source>
</evidence>
<sequence length="112" mass="12008">MSVGADLRASSLRPSPGLLLLGLLLLLPAVVARVSADPEEGDAELQCMCVLSTSRVQPKHIMSLEVIGAGPHCPTSQLIATLKNGRKICLDPQATKYKKIIRKLVERKPLAT</sequence>
<evidence type="ECO:0000256" key="2">
    <source>
        <dbReference type="ARBA" id="ARBA00010665"/>
    </source>
</evidence>
<comment type="subunit">
    <text evidence="9 11">Homotetramer. Interacts with TNFAIP6 (via Link domain). Interacts with CCR1. Interacts with CXCR3. Interacts with THBD; this interaction enhances generation of activated protein C.</text>
</comment>
<evidence type="ECO:0000256" key="4">
    <source>
        <dbReference type="ARBA" id="ARBA00022514"/>
    </source>
</evidence>
<keyword evidence="6" id="KW-0597">Phosphoprotein</keyword>
<evidence type="ECO:0000256" key="1">
    <source>
        <dbReference type="ARBA" id="ARBA00004613"/>
    </source>
</evidence>
<dbReference type="GO" id="GO:0008009">
    <property type="term" value="F:chemokine activity"/>
    <property type="evidence" value="ECO:0007669"/>
    <property type="project" value="InterPro"/>
</dbReference>
<evidence type="ECO:0000313" key="14">
    <source>
        <dbReference type="RefSeq" id="XP_019520861.1"/>
    </source>
</evidence>
<dbReference type="GO" id="GO:0008201">
    <property type="term" value="F:heparin binding"/>
    <property type="evidence" value="ECO:0007669"/>
    <property type="project" value="UniProtKB-KW"/>
</dbReference>
<keyword evidence="7" id="KW-0358">Heparin-binding</keyword>
<gene>
    <name evidence="14" type="primary">LOC109394820</name>
</gene>
<keyword evidence="3 10" id="KW-0145">Chemotaxis</keyword>
<dbReference type="GO" id="GO:0030593">
    <property type="term" value="P:neutrophil chemotaxis"/>
    <property type="evidence" value="ECO:0007669"/>
    <property type="project" value="UniProtKB-ARBA"/>
</dbReference>
<dbReference type="InterPro" id="IPR036048">
    <property type="entry name" value="Interleukin_8-like_sf"/>
</dbReference>
<dbReference type="PANTHER" id="PTHR12015:SF211">
    <property type="entry name" value="PLATELET FACTOR 4"/>
    <property type="match status" value="1"/>
</dbReference>
<dbReference type="GO" id="GO:0042119">
    <property type="term" value="P:neutrophil activation"/>
    <property type="evidence" value="ECO:0007669"/>
    <property type="project" value="UniProtKB-ARBA"/>
</dbReference>
<accession>A0A8B7T595</accession>
<dbReference type="PANTHER" id="PTHR12015">
    <property type="entry name" value="SMALL INDUCIBLE CYTOKINE A"/>
    <property type="match status" value="1"/>
</dbReference>
<dbReference type="SMART" id="SM00199">
    <property type="entry name" value="SCY"/>
    <property type="match status" value="1"/>
</dbReference>
<dbReference type="GO" id="GO:0005615">
    <property type="term" value="C:extracellular space"/>
    <property type="evidence" value="ECO:0007669"/>
    <property type="project" value="UniProtKB-UniRule"/>
</dbReference>
<evidence type="ECO:0000256" key="9">
    <source>
        <dbReference type="ARBA" id="ARBA00046854"/>
    </source>
</evidence>
<evidence type="ECO:0000313" key="13">
    <source>
        <dbReference type="Proteomes" id="UP000694851"/>
    </source>
</evidence>
<dbReference type="InterPro" id="IPR001811">
    <property type="entry name" value="Chemokine_IL8-like_dom"/>
</dbReference>
<keyword evidence="13" id="KW-1185">Reference proteome</keyword>
<organism evidence="13 14">
    <name type="scientific">Hipposideros armiger</name>
    <name type="common">Great Himalayan leaf-nosed bat</name>
    <dbReference type="NCBI Taxonomy" id="186990"/>
    <lineage>
        <taxon>Eukaryota</taxon>
        <taxon>Metazoa</taxon>
        <taxon>Chordata</taxon>
        <taxon>Craniata</taxon>
        <taxon>Vertebrata</taxon>
        <taxon>Euteleostomi</taxon>
        <taxon>Mammalia</taxon>
        <taxon>Eutheria</taxon>
        <taxon>Laurasiatheria</taxon>
        <taxon>Chiroptera</taxon>
        <taxon>Yinpterochiroptera</taxon>
        <taxon>Rhinolophoidea</taxon>
        <taxon>Hipposideridae</taxon>
        <taxon>Hipposideros</taxon>
    </lineage>
</organism>
<feature type="chain" id="PRO_5034744953" description="Multifunctional fusion protein" evidence="10">
    <location>
        <begin position="33"/>
        <end position="112"/>
    </location>
</feature>
<dbReference type="OrthoDB" id="9937393at2759"/>
<keyword evidence="8 11" id="KW-1015">Disulfide bond</keyword>
<feature type="domain" description="Chemokine interleukin-8-like" evidence="12">
    <location>
        <begin position="44"/>
        <end position="104"/>
    </location>
</feature>
<protein>
    <recommendedName>
        <fullName evidence="10 11">Multifunctional fusion protein</fullName>
    </recommendedName>
    <domain>
        <recommendedName>
            <fullName evidence="11">Platelet factor 4</fullName>
            <shortName evidence="11">PF-4</shortName>
        </recommendedName>
        <alternativeName>
            <fullName evidence="11">C-X-C motif chemokine 4</fullName>
        </alternativeName>
    </domain>
    <domain>
        <recommendedName>
            <fullName evidence="10">C-X-C motif chemokine</fullName>
        </recommendedName>
    </domain>
</protein>
<dbReference type="Proteomes" id="UP000694851">
    <property type="component" value="Unplaced"/>
</dbReference>
<evidence type="ECO:0000256" key="3">
    <source>
        <dbReference type="ARBA" id="ARBA00022500"/>
    </source>
</evidence>
<evidence type="ECO:0000256" key="7">
    <source>
        <dbReference type="ARBA" id="ARBA00022674"/>
    </source>
</evidence>
<dbReference type="AlphaFoldDB" id="A0A8B7T595"/>
<keyword evidence="5 10" id="KW-0964">Secreted</keyword>
<dbReference type="SUPFAM" id="SSF54117">
    <property type="entry name" value="Interleukin 8-like chemokines"/>
    <property type="match status" value="1"/>
</dbReference>
<name>A0A8B7T595_HIPAR</name>
<dbReference type="GeneID" id="109394820"/>
<dbReference type="InterPro" id="IPR001089">
    <property type="entry name" value="Chemokine_CXC"/>
</dbReference>
<dbReference type="FunFam" id="2.40.50.40:FF:000004">
    <property type="entry name" value="C-X-C motif chemokine"/>
    <property type="match status" value="1"/>
</dbReference>
<dbReference type="InterPro" id="IPR039809">
    <property type="entry name" value="Chemokine_b/g/d"/>
</dbReference>
<dbReference type="InterPro" id="IPR033899">
    <property type="entry name" value="CXC_Chemokine_domain"/>
</dbReference>
<dbReference type="PRINTS" id="PR00437">
    <property type="entry name" value="SMALLCYTKCXC"/>
</dbReference>
<proteinExistence type="inferred from homology"/>
<dbReference type="Gene3D" id="2.40.50.40">
    <property type="match status" value="1"/>
</dbReference>
<keyword evidence="4 10" id="KW-0202">Cytokine</keyword>
<evidence type="ECO:0000256" key="5">
    <source>
        <dbReference type="ARBA" id="ARBA00022525"/>
    </source>
</evidence>
<dbReference type="GO" id="GO:0006952">
    <property type="term" value="P:defense response"/>
    <property type="evidence" value="ECO:0007669"/>
    <property type="project" value="InterPro"/>
</dbReference>
<feature type="signal peptide" evidence="10">
    <location>
        <begin position="1"/>
        <end position="32"/>
    </location>
</feature>
<comment type="subcellular location">
    <subcellularLocation>
        <location evidence="1 10">Secreted</location>
    </subcellularLocation>
</comment>
<evidence type="ECO:0000256" key="10">
    <source>
        <dbReference type="RuleBase" id="RU361149"/>
    </source>
</evidence>
<evidence type="ECO:0000256" key="8">
    <source>
        <dbReference type="ARBA" id="ARBA00023157"/>
    </source>
</evidence>
<dbReference type="GO" id="GO:0006955">
    <property type="term" value="P:immune response"/>
    <property type="evidence" value="ECO:0007669"/>
    <property type="project" value="InterPro"/>
</dbReference>
<dbReference type="InterPro" id="IPR018048">
    <property type="entry name" value="Chemokine_CXC_CS"/>
</dbReference>